<sequence>MTTDSSSLAAAVKSLVDRAAIEDVITTLFYCVDTKDFDGAAALFTDDGQIVLPFASYPASELVDTSERIFAPYQATHHMIGNVAITIDGDTARSRQYLRATHIPDATDPARHADVGGWYDWHYRRTPAGWRITRYELTFKFTDGIEFEASA</sequence>
<accession>A0A7I9WNU0</accession>
<dbReference type="EMBL" id="BLKT01000003">
    <property type="protein sequence ID" value="GFG59229.1"/>
    <property type="molecule type" value="Genomic_DNA"/>
</dbReference>
<dbReference type="Proteomes" id="UP000465241">
    <property type="component" value="Unassembled WGS sequence"/>
</dbReference>
<evidence type="ECO:0000313" key="2">
    <source>
        <dbReference type="EMBL" id="GFG59229.1"/>
    </source>
</evidence>
<feature type="domain" description="SnoaL-like" evidence="1">
    <location>
        <begin position="14"/>
        <end position="135"/>
    </location>
</feature>
<dbReference type="RefSeq" id="WP_193489810.1">
    <property type="nucleotide sequence ID" value="NZ_BAAAMC010000057.1"/>
</dbReference>
<keyword evidence="3" id="KW-1185">Reference proteome</keyword>
<evidence type="ECO:0000259" key="1">
    <source>
        <dbReference type="Pfam" id="PF13577"/>
    </source>
</evidence>
<name>A0A7I9WNU0_9MYCO</name>
<dbReference type="AlphaFoldDB" id="A0A7I9WNU0"/>
<proteinExistence type="predicted"/>
<dbReference type="SUPFAM" id="SSF54427">
    <property type="entry name" value="NTF2-like"/>
    <property type="match status" value="1"/>
</dbReference>
<evidence type="ECO:0000313" key="3">
    <source>
        <dbReference type="Proteomes" id="UP000465241"/>
    </source>
</evidence>
<reference evidence="2 3" key="1">
    <citation type="journal article" date="2019" name="Emerg. Microbes Infect.">
        <title>Comprehensive subspecies identification of 175 nontuberculous mycobacteria species based on 7547 genomic profiles.</title>
        <authorList>
            <person name="Matsumoto Y."/>
            <person name="Kinjo T."/>
            <person name="Motooka D."/>
            <person name="Nabeya D."/>
            <person name="Jung N."/>
            <person name="Uechi K."/>
            <person name="Horii T."/>
            <person name="Iida T."/>
            <person name="Fujita J."/>
            <person name="Nakamura S."/>
        </authorList>
    </citation>
    <scope>NUCLEOTIDE SEQUENCE [LARGE SCALE GENOMIC DNA]</scope>
    <source>
        <strain evidence="2 3">JCM 13392</strain>
    </source>
</reference>
<dbReference type="CDD" id="cd00531">
    <property type="entry name" value="NTF2_like"/>
    <property type="match status" value="1"/>
</dbReference>
<dbReference type="InterPro" id="IPR037401">
    <property type="entry name" value="SnoaL-like"/>
</dbReference>
<dbReference type="InterPro" id="IPR032710">
    <property type="entry name" value="NTF2-like_dom_sf"/>
</dbReference>
<protein>
    <submittedName>
        <fullName evidence="2">Polyketide cyclase</fullName>
    </submittedName>
</protein>
<gene>
    <name evidence="2" type="ORF">MMUR_33650</name>
</gene>
<dbReference type="Gene3D" id="3.10.450.50">
    <property type="match status" value="1"/>
</dbReference>
<organism evidence="2 3">
    <name type="scientific">Mycolicibacterium murale</name>
    <dbReference type="NCBI Taxonomy" id="182220"/>
    <lineage>
        <taxon>Bacteria</taxon>
        <taxon>Bacillati</taxon>
        <taxon>Actinomycetota</taxon>
        <taxon>Actinomycetes</taxon>
        <taxon>Mycobacteriales</taxon>
        <taxon>Mycobacteriaceae</taxon>
        <taxon>Mycolicibacterium</taxon>
    </lineage>
</organism>
<dbReference type="Pfam" id="PF13577">
    <property type="entry name" value="SnoaL_4"/>
    <property type="match status" value="1"/>
</dbReference>
<comment type="caution">
    <text evidence="2">The sequence shown here is derived from an EMBL/GenBank/DDBJ whole genome shotgun (WGS) entry which is preliminary data.</text>
</comment>